<dbReference type="GO" id="GO:0016020">
    <property type="term" value="C:membrane"/>
    <property type="evidence" value="ECO:0007669"/>
    <property type="project" value="UniProtKB-SubCell"/>
</dbReference>
<dbReference type="Proteomes" id="UP000886722">
    <property type="component" value="Unassembled WGS sequence"/>
</dbReference>
<accession>A0A9D1GEV1</accession>
<gene>
    <name evidence="10" type="ORF">IAD06_04235</name>
</gene>
<feature type="transmembrane region" description="Helical" evidence="7">
    <location>
        <begin position="21"/>
        <end position="47"/>
    </location>
</feature>
<comment type="subcellular location">
    <subcellularLocation>
        <location evidence="1">Membrane</location>
        <topology evidence="1">Multi-pass membrane protein</topology>
    </subcellularLocation>
</comment>
<dbReference type="SUPFAM" id="SSF144091">
    <property type="entry name" value="Rhomboid-like"/>
    <property type="match status" value="1"/>
</dbReference>
<reference evidence="10" key="1">
    <citation type="submission" date="2020-10" db="EMBL/GenBank/DDBJ databases">
        <authorList>
            <person name="Gilroy R."/>
        </authorList>
    </citation>
    <scope>NUCLEOTIDE SEQUENCE</scope>
    <source>
        <strain evidence="10">21143</strain>
    </source>
</reference>
<proteinExistence type="inferred from homology"/>
<dbReference type="EMBL" id="DVKT01000034">
    <property type="protein sequence ID" value="HIT39232.1"/>
    <property type="molecule type" value="Genomic_DNA"/>
</dbReference>
<dbReference type="GO" id="GO:0006508">
    <property type="term" value="P:proteolysis"/>
    <property type="evidence" value="ECO:0007669"/>
    <property type="project" value="UniProtKB-KW"/>
</dbReference>
<feature type="transmembrane region" description="Helical" evidence="7">
    <location>
        <begin position="160"/>
        <end position="182"/>
    </location>
</feature>
<organism evidence="10 11">
    <name type="scientific">Candidatus Caccoplasma intestinavium</name>
    <dbReference type="NCBI Taxonomy" id="2840716"/>
    <lineage>
        <taxon>Bacteria</taxon>
        <taxon>Pseudomonadati</taxon>
        <taxon>Bacteroidota</taxon>
        <taxon>Bacteroidia</taxon>
        <taxon>Bacteroidales</taxon>
        <taxon>Bacteroidaceae</taxon>
        <taxon>Bacteroidaceae incertae sedis</taxon>
        <taxon>Candidatus Caccoplasma</taxon>
    </lineage>
</organism>
<evidence type="ECO:0000259" key="9">
    <source>
        <dbReference type="Pfam" id="PF20216"/>
    </source>
</evidence>
<keyword evidence="5 7" id="KW-1133">Transmembrane helix</keyword>
<evidence type="ECO:0000259" key="8">
    <source>
        <dbReference type="Pfam" id="PF01694"/>
    </source>
</evidence>
<dbReference type="GO" id="GO:0004252">
    <property type="term" value="F:serine-type endopeptidase activity"/>
    <property type="evidence" value="ECO:0007669"/>
    <property type="project" value="InterPro"/>
</dbReference>
<protein>
    <submittedName>
        <fullName evidence="10">Rhomboid family intramembrane serine protease</fullName>
    </submittedName>
</protein>
<dbReference type="PANTHER" id="PTHR43731">
    <property type="entry name" value="RHOMBOID PROTEASE"/>
    <property type="match status" value="1"/>
</dbReference>
<feature type="transmembrane region" description="Helical" evidence="7">
    <location>
        <begin position="127"/>
        <end position="153"/>
    </location>
</feature>
<evidence type="ECO:0000256" key="6">
    <source>
        <dbReference type="ARBA" id="ARBA00023136"/>
    </source>
</evidence>
<keyword evidence="4" id="KW-0378">Hydrolase</keyword>
<sequence>MGIFDDLRLKYKTGQLTVKFIFINVALFLVVRLTDVFCTLLGVPFSLTPYLELPSDPMLLLYRPYTVFTYMFFQYDLLHLLFNMLWLYWFGQLFLLFFNAKQFGGVYILGGLSGAAVYLLAYNLLPYFVAVEGMLLGASAAVLAVVFAVSAYAPDYKIRLLFIGNISIKYIALITVLIDLLSITSQNAGGHIAHIGGALFGFLFALRYKKGRDLTKGFNRIVDNLVLLFHSRNKGDKRKHQNAGRTRYRNTDDEEYLRHRQENVAEIDRILDKIKQSGYETLTREEKKRLFDAGKK</sequence>
<keyword evidence="3 7" id="KW-0812">Transmembrane</keyword>
<evidence type="ECO:0000256" key="3">
    <source>
        <dbReference type="ARBA" id="ARBA00022692"/>
    </source>
</evidence>
<dbReference type="InterPro" id="IPR046483">
    <property type="entry name" value="DUF6576"/>
</dbReference>
<keyword evidence="6 7" id="KW-0472">Membrane</keyword>
<name>A0A9D1GEV1_9BACT</name>
<dbReference type="Pfam" id="PF01694">
    <property type="entry name" value="Rhomboid"/>
    <property type="match status" value="1"/>
</dbReference>
<feature type="transmembrane region" description="Helical" evidence="7">
    <location>
        <begin position="67"/>
        <end position="91"/>
    </location>
</feature>
<dbReference type="InterPro" id="IPR035952">
    <property type="entry name" value="Rhomboid-like_sf"/>
</dbReference>
<reference evidence="10" key="2">
    <citation type="journal article" date="2021" name="PeerJ">
        <title>Extensive microbial diversity within the chicken gut microbiome revealed by metagenomics and culture.</title>
        <authorList>
            <person name="Gilroy R."/>
            <person name="Ravi A."/>
            <person name="Getino M."/>
            <person name="Pursley I."/>
            <person name="Horton D.L."/>
            <person name="Alikhan N.F."/>
            <person name="Baker D."/>
            <person name="Gharbi K."/>
            <person name="Hall N."/>
            <person name="Watson M."/>
            <person name="Adriaenssens E.M."/>
            <person name="Foster-Nyarko E."/>
            <person name="Jarju S."/>
            <person name="Secka A."/>
            <person name="Antonio M."/>
            <person name="Oren A."/>
            <person name="Chaudhuri R.R."/>
            <person name="La Ragione R."/>
            <person name="Hildebrand F."/>
            <person name="Pallen M.J."/>
        </authorList>
    </citation>
    <scope>NUCLEOTIDE SEQUENCE</scope>
    <source>
        <strain evidence="10">21143</strain>
    </source>
</reference>
<dbReference type="PANTHER" id="PTHR43731:SF14">
    <property type="entry name" value="PRESENILIN-ASSOCIATED RHOMBOID-LIKE PROTEIN, MITOCHONDRIAL"/>
    <property type="match status" value="1"/>
</dbReference>
<comment type="caution">
    <text evidence="10">The sequence shown here is derived from an EMBL/GenBank/DDBJ whole genome shotgun (WGS) entry which is preliminary data.</text>
</comment>
<evidence type="ECO:0000256" key="7">
    <source>
        <dbReference type="SAM" id="Phobius"/>
    </source>
</evidence>
<feature type="domain" description="Peptidase S54 rhomboid" evidence="8">
    <location>
        <begin position="65"/>
        <end position="206"/>
    </location>
</feature>
<comment type="similarity">
    <text evidence="2">Belongs to the peptidase S54 family.</text>
</comment>
<evidence type="ECO:0000256" key="4">
    <source>
        <dbReference type="ARBA" id="ARBA00022801"/>
    </source>
</evidence>
<evidence type="ECO:0000256" key="5">
    <source>
        <dbReference type="ARBA" id="ARBA00022989"/>
    </source>
</evidence>
<dbReference type="InterPro" id="IPR022764">
    <property type="entry name" value="Peptidase_S54_rhomboid_dom"/>
</dbReference>
<evidence type="ECO:0000256" key="2">
    <source>
        <dbReference type="ARBA" id="ARBA00009045"/>
    </source>
</evidence>
<dbReference type="Pfam" id="PF20216">
    <property type="entry name" value="DUF6576"/>
    <property type="match status" value="1"/>
</dbReference>
<evidence type="ECO:0000313" key="11">
    <source>
        <dbReference type="Proteomes" id="UP000886722"/>
    </source>
</evidence>
<evidence type="ECO:0000256" key="1">
    <source>
        <dbReference type="ARBA" id="ARBA00004141"/>
    </source>
</evidence>
<feature type="transmembrane region" description="Helical" evidence="7">
    <location>
        <begin position="188"/>
        <end position="206"/>
    </location>
</feature>
<dbReference type="Gene3D" id="1.20.1540.10">
    <property type="entry name" value="Rhomboid-like"/>
    <property type="match status" value="1"/>
</dbReference>
<dbReference type="InterPro" id="IPR050925">
    <property type="entry name" value="Rhomboid_protease_S54"/>
</dbReference>
<evidence type="ECO:0000313" key="10">
    <source>
        <dbReference type="EMBL" id="HIT39232.1"/>
    </source>
</evidence>
<dbReference type="AlphaFoldDB" id="A0A9D1GEV1"/>
<feature type="transmembrane region" description="Helical" evidence="7">
    <location>
        <begin position="103"/>
        <end position="121"/>
    </location>
</feature>
<feature type="domain" description="DUF6576" evidence="9">
    <location>
        <begin position="253"/>
        <end position="290"/>
    </location>
</feature>
<keyword evidence="10" id="KW-0645">Protease</keyword>